<protein>
    <submittedName>
        <fullName evidence="1">Uncharacterized protein</fullName>
    </submittedName>
</protein>
<evidence type="ECO:0000313" key="2">
    <source>
        <dbReference type="Proteomes" id="UP000010290"/>
    </source>
</evidence>
<reference evidence="1 2" key="1">
    <citation type="journal article" date="2012" name="BMC Genomics">
        <title>Comparative genomics of bacteria in the genus Providencia isolated from wild Drosophila melanogaster.</title>
        <authorList>
            <person name="Galac M.R."/>
            <person name="Lazzaro B.P."/>
        </authorList>
    </citation>
    <scope>NUCLEOTIDE SEQUENCE [LARGE SCALE GENOMIC DNA]</scope>
    <source>
        <strain evidence="1 2">DSM 19967</strain>
    </source>
</reference>
<proteinExistence type="predicted"/>
<sequence>MDCKLHLISPDNLKKNIRSQKPNQNIEDKYLTFPFSFKLYLKIKKQSPINHYWIIPLKLKQTS</sequence>
<keyword evidence="2" id="KW-1185">Reference proteome</keyword>
<dbReference type="EMBL" id="AKKN01000007">
    <property type="protein sequence ID" value="EKT58575.1"/>
    <property type="molecule type" value="Genomic_DNA"/>
</dbReference>
<dbReference type="HOGENOM" id="CLU_2882406_0_0_6"/>
<accession>K8WQZ3</accession>
<dbReference type="Proteomes" id="UP000010290">
    <property type="component" value="Chromosome"/>
</dbReference>
<comment type="caution">
    <text evidence="1">The sequence shown here is derived from an EMBL/GenBank/DDBJ whole genome shotgun (WGS) entry which is preliminary data.</text>
</comment>
<evidence type="ECO:0000313" key="1">
    <source>
        <dbReference type="EMBL" id="EKT58575.1"/>
    </source>
</evidence>
<name>K8WQZ3_9GAMM</name>
<gene>
    <name evidence="1" type="ORF">OO7_07664</name>
</gene>
<organism evidence="1 2">
    <name type="scientific">Providencia sneebia DSM 19967</name>
    <dbReference type="NCBI Taxonomy" id="1141660"/>
    <lineage>
        <taxon>Bacteria</taxon>
        <taxon>Pseudomonadati</taxon>
        <taxon>Pseudomonadota</taxon>
        <taxon>Gammaproteobacteria</taxon>
        <taxon>Enterobacterales</taxon>
        <taxon>Morganellaceae</taxon>
        <taxon>Providencia</taxon>
    </lineage>
</organism>
<dbReference type="AlphaFoldDB" id="K8WQZ3"/>